<dbReference type="Proteomes" id="UP000051445">
    <property type="component" value="Unassembled WGS sequence"/>
</dbReference>
<evidence type="ECO:0000313" key="8">
    <source>
        <dbReference type="EMBL" id="KRL27299.1"/>
    </source>
</evidence>
<evidence type="ECO:0000313" key="9">
    <source>
        <dbReference type="Proteomes" id="UP000051445"/>
    </source>
</evidence>
<evidence type="ECO:0000256" key="2">
    <source>
        <dbReference type="ARBA" id="ARBA00022490"/>
    </source>
</evidence>
<reference evidence="8 9" key="1">
    <citation type="journal article" date="2015" name="Genome Announc.">
        <title>Expanding the biotechnology potential of lactobacilli through comparative genomics of 213 strains and associated genera.</title>
        <authorList>
            <person name="Sun Z."/>
            <person name="Harris H.M."/>
            <person name="McCann A."/>
            <person name="Guo C."/>
            <person name="Argimon S."/>
            <person name="Zhang W."/>
            <person name="Yang X."/>
            <person name="Jeffery I.B."/>
            <person name="Cooney J.C."/>
            <person name="Kagawa T.F."/>
            <person name="Liu W."/>
            <person name="Song Y."/>
            <person name="Salvetti E."/>
            <person name="Wrobel A."/>
            <person name="Rasinkangas P."/>
            <person name="Parkhill J."/>
            <person name="Rea M.C."/>
            <person name="O'Sullivan O."/>
            <person name="Ritari J."/>
            <person name="Douillard F.P."/>
            <person name="Paul Ross R."/>
            <person name="Yang R."/>
            <person name="Briner A.E."/>
            <person name="Felis G.E."/>
            <person name="de Vos W.M."/>
            <person name="Barrangou R."/>
            <person name="Klaenhammer T.R."/>
            <person name="Caufield P.W."/>
            <person name="Cui Y."/>
            <person name="Zhang H."/>
            <person name="O'Toole P.W."/>
        </authorList>
    </citation>
    <scope>NUCLEOTIDE SEQUENCE [LARGE SCALE GENOMIC DNA]</scope>
    <source>
        <strain evidence="8 9">DSM 13145</strain>
    </source>
</reference>
<dbReference type="PATRIC" id="fig|1423746.3.peg.1067"/>
<feature type="region of interest" description="Disordered" evidence="7">
    <location>
        <begin position="61"/>
        <end position="98"/>
    </location>
</feature>
<dbReference type="HAMAP" id="MF_00337">
    <property type="entry name" value="Exonuc_7_S"/>
    <property type="match status" value="1"/>
</dbReference>
<sequence>MAEEKKPTFEEQLNQLQQIVAHLEQGNVPLEEALKQYQEGIKLSRSLQKKLTSAEKTLGTLIDDQGNEQQYEKATDDPSNNGGGNRGFGSDQGPLEEQ</sequence>
<comment type="caution">
    <text evidence="8">The sequence shown here is derived from an EMBL/GenBank/DDBJ whole genome shotgun (WGS) entry which is preliminary data.</text>
</comment>
<dbReference type="EMBL" id="AZER01000016">
    <property type="protein sequence ID" value="KRL27299.1"/>
    <property type="molecule type" value="Genomic_DNA"/>
</dbReference>
<evidence type="ECO:0000256" key="4">
    <source>
        <dbReference type="ARBA" id="ARBA00022801"/>
    </source>
</evidence>
<dbReference type="EC" id="3.1.11.6" evidence="6"/>
<dbReference type="AlphaFoldDB" id="A0A0R1PEB8"/>
<evidence type="ECO:0000256" key="7">
    <source>
        <dbReference type="SAM" id="MobiDB-lite"/>
    </source>
</evidence>
<accession>A0A0R1PEB8</accession>
<dbReference type="STRING" id="1423746.FD27_GL001053"/>
<dbReference type="InterPro" id="IPR037004">
    <property type="entry name" value="Exonuc_VII_ssu_sf"/>
</dbReference>
<comment type="function">
    <text evidence="6">Bidirectionally degrades single-stranded DNA into large acid-insoluble oligonucleotides, which are then degraded further into small acid-soluble oligonucleotides.</text>
</comment>
<keyword evidence="9" id="KW-1185">Reference proteome</keyword>
<dbReference type="PANTHER" id="PTHR34137">
    <property type="entry name" value="EXODEOXYRIBONUCLEASE 7 SMALL SUBUNIT"/>
    <property type="match status" value="1"/>
</dbReference>
<evidence type="ECO:0000256" key="5">
    <source>
        <dbReference type="ARBA" id="ARBA00022839"/>
    </source>
</evidence>
<dbReference type="InterPro" id="IPR003761">
    <property type="entry name" value="Exonuc_VII_S"/>
</dbReference>
<evidence type="ECO:0000256" key="3">
    <source>
        <dbReference type="ARBA" id="ARBA00022722"/>
    </source>
</evidence>
<dbReference type="SUPFAM" id="SSF116842">
    <property type="entry name" value="XseB-like"/>
    <property type="match status" value="1"/>
</dbReference>
<dbReference type="GO" id="GO:0009318">
    <property type="term" value="C:exodeoxyribonuclease VII complex"/>
    <property type="evidence" value="ECO:0007669"/>
    <property type="project" value="UniProtKB-UniRule"/>
</dbReference>
<keyword evidence="4 6" id="KW-0378">Hydrolase</keyword>
<dbReference type="NCBIfam" id="TIGR01280">
    <property type="entry name" value="xseB"/>
    <property type="match status" value="1"/>
</dbReference>
<organism evidence="8 9">
    <name type="scientific">Limosilactobacillus frumenti DSM 13145</name>
    <dbReference type="NCBI Taxonomy" id="1423746"/>
    <lineage>
        <taxon>Bacteria</taxon>
        <taxon>Bacillati</taxon>
        <taxon>Bacillota</taxon>
        <taxon>Bacilli</taxon>
        <taxon>Lactobacillales</taxon>
        <taxon>Lactobacillaceae</taxon>
        <taxon>Limosilactobacillus</taxon>
    </lineage>
</organism>
<gene>
    <name evidence="6" type="primary">xseB</name>
    <name evidence="8" type="ORF">FD27_GL001053</name>
</gene>
<dbReference type="PANTHER" id="PTHR34137:SF1">
    <property type="entry name" value="EXODEOXYRIBONUCLEASE 7 SMALL SUBUNIT"/>
    <property type="match status" value="1"/>
</dbReference>
<proteinExistence type="inferred from homology"/>
<comment type="subcellular location">
    <subcellularLocation>
        <location evidence="6">Cytoplasm</location>
    </subcellularLocation>
</comment>
<comment type="subunit">
    <text evidence="6">Heterooligomer composed of large and small subunits.</text>
</comment>
<dbReference type="GO" id="GO:0005829">
    <property type="term" value="C:cytosol"/>
    <property type="evidence" value="ECO:0007669"/>
    <property type="project" value="TreeGrafter"/>
</dbReference>
<comment type="catalytic activity">
    <reaction evidence="6">
        <text>Exonucleolytic cleavage in either 5'- to 3'- or 3'- to 5'-direction to yield nucleoside 5'-phosphates.</text>
        <dbReference type="EC" id="3.1.11.6"/>
    </reaction>
</comment>
<name>A0A0R1PEB8_9LACO</name>
<dbReference type="GO" id="GO:0008855">
    <property type="term" value="F:exodeoxyribonuclease VII activity"/>
    <property type="evidence" value="ECO:0007669"/>
    <property type="project" value="UniProtKB-UniRule"/>
</dbReference>
<evidence type="ECO:0000256" key="6">
    <source>
        <dbReference type="HAMAP-Rule" id="MF_00337"/>
    </source>
</evidence>
<keyword evidence="2 6" id="KW-0963">Cytoplasm</keyword>
<dbReference type="Gene3D" id="1.10.287.1040">
    <property type="entry name" value="Exonuclease VII, small subunit"/>
    <property type="match status" value="1"/>
</dbReference>
<protein>
    <recommendedName>
        <fullName evidence="6">Exodeoxyribonuclease 7 small subunit</fullName>
        <ecNumber evidence="6">3.1.11.6</ecNumber>
    </recommendedName>
    <alternativeName>
        <fullName evidence="6">Exodeoxyribonuclease VII small subunit</fullName>
        <shortName evidence="6">Exonuclease VII small subunit</shortName>
    </alternativeName>
</protein>
<dbReference type="OrthoDB" id="9798666at2"/>
<dbReference type="RefSeq" id="WP_057751214.1">
    <property type="nucleotide sequence ID" value="NZ_AZER01000016.1"/>
</dbReference>
<dbReference type="GO" id="GO:0006308">
    <property type="term" value="P:DNA catabolic process"/>
    <property type="evidence" value="ECO:0007669"/>
    <property type="project" value="UniProtKB-UniRule"/>
</dbReference>
<keyword evidence="5 6" id="KW-0269">Exonuclease</keyword>
<dbReference type="Pfam" id="PF02609">
    <property type="entry name" value="Exonuc_VII_S"/>
    <property type="match status" value="1"/>
</dbReference>
<comment type="similarity">
    <text evidence="1 6">Belongs to the XseB family.</text>
</comment>
<dbReference type="NCBIfam" id="NF002138">
    <property type="entry name" value="PRK00977.1-2"/>
    <property type="match status" value="1"/>
</dbReference>
<keyword evidence="3 6" id="KW-0540">Nuclease</keyword>
<evidence type="ECO:0000256" key="1">
    <source>
        <dbReference type="ARBA" id="ARBA00009998"/>
    </source>
</evidence>